<evidence type="ECO:0000313" key="2">
    <source>
        <dbReference type="Proteomes" id="UP000827440"/>
    </source>
</evidence>
<accession>A0AAE7RV50</accession>
<gene>
    <name evidence="1" type="primary">gp_20536</name>
</gene>
<proteinExistence type="predicted"/>
<organism evidence="1 2">
    <name type="scientific">uncultured phage cr54_1</name>
    <dbReference type="NCBI Taxonomy" id="2986398"/>
    <lineage>
        <taxon>Viruses</taxon>
        <taxon>Duplodnaviria</taxon>
        <taxon>Heunggongvirae</taxon>
        <taxon>Uroviricota</taxon>
        <taxon>Caudoviricetes</taxon>
        <taxon>Crassvirales</taxon>
        <taxon>Intestiviridae</taxon>
        <taxon>Churivirinae</taxon>
        <taxon>Jahgtovirus</taxon>
        <taxon>Jahgtovirus intestinalis</taxon>
    </lineage>
</organism>
<dbReference type="Proteomes" id="UP000827440">
    <property type="component" value="Segment"/>
</dbReference>
<dbReference type="RefSeq" id="YP_010359563.1">
    <property type="nucleotide sequence ID" value="NC_062774.1"/>
</dbReference>
<name>A0AAE7RV50_9CAUD</name>
<evidence type="ECO:0000313" key="1">
    <source>
        <dbReference type="EMBL" id="QWM89991.1"/>
    </source>
</evidence>
<keyword evidence="2" id="KW-1185">Reference proteome</keyword>
<dbReference type="KEGG" id="vg:75691074"/>
<reference evidence="1 2" key="1">
    <citation type="submission" date="2021-04" db="EMBL/GenBank/DDBJ databases">
        <authorList>
            <person name="Shkoporov A.N."/>
            <person name="Stockdale S.R."/>
            <person name="Guerin E."/>
            <person name="Ross R.P."/>
            <person name="Hill C."/>
        </authorList>
    </citation>
    <scope>NUCLEOTIDE SEQUENCE [LARGE SCALE GENOMIC DNA]</scope>
    <source>
        <strain evidence="2">cr54_1</strain>
    </source>
</reference>
<dbReference type="EMBL" id="MZ130484">
    <property type="protein sequence ID" value="QWM89991.1"/>
    <property type="molecule type" value="Genomic_DNA"/>
</dbReference>
<sequence>MALDGRNAFSYKLDASDIRMIEHNANSKGRVNYMQELLAEIDLPNYRYLQTIHFGYKYNMAALVYLGYDKKLLQKVHEANLEYEVTNPPIIYDKTKPKPVKLKRTKGESKRACATPVRKGDSDIVRLIKIEDNTALNVSRETAVALFNQFNGKYRIEEL</sequence>
<protein>
    <submittedName>
        <fullName evidence="1">Uncharacterized protein</fullName>
    </submittedName>
</protein>
<dbReference type="GeneID" id="75691074"/>